<sequence>MMASLSINTLRRMSICKSQAWKDTQRILKRSGLVYRGERSESFDPEKHFNRYTVRYLYLLNIIALKIRSVSKFSCWIEVGQCHRMTGKHLSLNAPPFMLIPRSIRRKVDGFRQSKGEATPKSAQPFTGSLYEVLSKESDSAKLDAWIAELPLNLQEEGKEISVMGFSPRAVARPVLRSASPTFELFYQEYQSLRLKSVFKFEPRFEQLLTRLSFRKQSILRKQQYRVKSQLLERLGNVLFFTSLYNQGCLEEFINALVEKEDIYLKMSPGEEKVKAHQKMVNYIEAFCNKMTEKYLMPAASRHYKKKKIARSESGES</sequence>
<reference evidence="1 2" key="1">
    <citation type="journal article" date="2002" name="Proc. Natl. Acad. Sci. U.S.A.">
        <title>Extensive mosaic structure revealed by the complete genome sequence of uropathogenic Escherichia coli.</title>
        <authorList>
            <person name="Welch R.A."/>
            <person name="Burland V."/>
            <person name="Plunkett G.III."/>
            <person name="Redford P."/>
            <person name="Roesch P."/>
            <person name="Rasko D."/>
            <person name="Buckles E.L."/>
            <person name="Liou S.R."/>
            <person name="Boutin A."/>
            <person name="Hackett J."/>
            <person name="Stroud D."/>
            <person name="Mayhew G.F."/>
            <person name="Rose D.J."/>
            <person name="Zhou S."/>
            <person name="Schwartz D.C."/>
            <person name="Perna N.T."/>
            <person name="Mobley H.L."/>
            <person name="Donnenberg M.S."/>
            <person name="Blattner F.R."/>
        </authorList>
    </citation>
    <scope>NUCLEOTIDE SEQUENCE [LARGE SCALE GENOMIC DNA]</scope>
    <source>
        <strain evidence="2">CFT073 / ATCC 700928 / UPEC</strain>
    </source>
</reference>
<gene>
    <name evidence="1" type="ordered locus">c5163</name>
</gene>
<dbReference type="Proteomes" id="UP000001410">
    <property type="component" value="Chromosome"/>
</dbReference>
<dbReference type="EMBL" id="AE014075">
    <property type="protein sequence ID" value="AAN83585.1"/>
    <property type="molecule type" value="Genomic_DNA"/>
</dbReference>
<dbReference type="eggNOG" id="ENOG5034BZK">
    <property type="taxonomic scope" value="Bacteria"/>
</dbReference>
<proteinExistence type="predicted"/>
<dbReference type="AlphaFoldDB" id="A0A0H2VD96"/>
<dbReference type="KEGG" id="ecc:c5163"/>
<protein>
    <submittedName>
        <fullName evidence="1">Uncharacterized protein</fullName>
    </submittedName>
</protein>
<evidence type="ECO:0000313" key="2">
    <source>
        <dbReference type="Proteomes" id="UP000001410"/>
    </source>
</evidence>
<accession>A0A0H2VD96</accession>
<keyword evidence="2" id="KW-1185">Reference proteome</keyword>
<organism evidence="1 2">
    <name type="scientific">Escherichia coli O6:H1 (strain CFT073 / ATCC 700928 / UPEC)</name>
    <dbReference type="NCBI Taxonomy" id="199310"/>
    <lineage>
        <taxon>Bacteria</taxon>
        <taxon>Pseudomonadati</taxon>
        <taxon>Pseudomonadota</taxon>
        <taxon>Gammaproteobacteria</taxon>
        <taxon>Enterobacterales</taxon>
        <taxon>Enterobacteriaceae</taxon>
        <taxon>Escherichia</taxon>
    </lineage>
</organism>
<name>A0A0H2VD96_ECOL6</name>
<dbReference type="STRING" id="199310.c5163"/>
<evidence type="ECO:0000313" key="1">
    <source>
        <dbReference type="EMBL" id="AAN83585.1"/>
    </source>
</evidence>
<dbReference type="HOGENOM" id="CLU_911353_0_0_6"/>